<evidence type="ECO:0000313" key="4">
    <source>
        <dbReference type="Ensembl" id="ENSDARP00000140799"/>
    </source>
</evidence>
<organism evidence="4">
    <name type="scientific">Danio rerio</name>
    <name type="common">Zebrafish</name>
    <name type="synonym">Brachydanio rerio</name>
    <dbReference type="NCBI Taxonomy" id="7955"/>
    <lineage>
        <taxon>Eukaryota</taxon>
        <taxon>Metazoa</taxon>
        <taxon>Chordata</taxon>
        <taxon>Craniata</taxon>
        <taxon>Vertebrata</taxon>
        <taxon>Euteleostomi</taxon>
        <taxon>Actinopterygii</taxon>
        <taxon>Neopterygii</taxon>
        <taxon>Teleostei</taxon>
        <taxon>Ostariophysi</taxon>
        <taxon>Cypriniformes</taxon>
        <taxon>Danionidae</taxon>
        <taxon>Danioninae</taxon>
        <taxon>Danio</taxon>
    </lineage>
</organism>
<keyword evidence="5" id="KW-1185">Reference proteome</keyword>
<dbReference type="InterPro" id="IPR035979">
    <property type="entry name" value="RBD_domain_sf"/>
</dbReference>
<dbReference type="InterPro" id="IPR000504">
    <property type="entry name" value="RRM_dom"/>
</dbReference>
<dbReference type="GO" id="GO:0003723">
    <property type="term" value="F:RNA binding"/>
    <property type="evidence" value="ECO:0000318"/>
    <property type="project" value="GO_Central"/>
</dbReference>
<protein>
    <submittedName>
        <fullName evidence="4 6">Heterogeneous nuclear ribonucleoprotein A1-like</fullName>
    </submittedName>
</protein>
<name>A0A0G2L7P5_DANRE</name>
<dbReference type="PANTHER" id="PTHR48027">
    <property type="entry name" value="HETEROGENEOUS NUCLEAR RIBONUCLEOPROTEIN 87F-RELATED"/>
    <property type="match status" value="1"/>
</dbReference>
<dbReference type="OMA" id="CINERYL"/>
<dbReference type="SMR" id="A0A0G2L7P5"/>
<dbReference type="RefSeq" id="XP_073801387.1">
    <property type="nucleotide sequence ID" value="XM_073945286.1"/>
</dbReference>
<accession>A0A8M2BJ01</accession>
<dbReference type="AlphaFoldDB" id="A0A0G2L7P5"/>
<dbReference type="Ensembl" id="ENSDART00000168101.2">
    <property type="protein sequence ID" value="ENSDARP00000140799.1"/>
    <property type="gene ID" value="ENSDARG00000102450.2"/>
</dbReference>
<dbReference type="InterPro" id="IPR052462">
    <property type="entry name" value="SLIRP/GR-RBP-like"/>
</dbReference>
<dbReference type="GeneTree" id="ENSGT00940000169688"/>
<feature type="domain" description="RRM" evidence="3">
    <location>
        <begin position="26"/>
        <end position="127"/>
    </location>
</feature>
<dbReference type="STRING" id="7955.ENSDARP00000140799"/>
<dbReference type="Bgee" id="ENSDARG00000102450">
    <property type="expression patterns" value="Expressed in pharyngeal gill"/>
</dbReference>
<keyword evidence="1 2" id="KW-0694">RNA-binding</keyword>
<reference evidence="4" key="2">
    <citation type="submission" date="2015-06" db="UniProtKB">
        <authorList>
            <consortium name="Ensembl"/>
        </authorList>
    </citation>
    <scope>IDENTIFICATION</scope>
    <source>
        <strain evidence="4">Tuebingen</strain>
    </source>
</reference>
<reference evidence="4 5" key="1">
    <citation type="journal article" date="2013" name="Nature">
        <title>The zebrafish reference genome sequence and its relationship to the human genome.</title>
        <authorList>
            <consortium name="Genome Reference Consortium Zebrafish"/>
            <person name="Howe K."/>
            <person name="Clark M.D."/>
            <person name="Torroja C.F."/>
            <person name="Torrance J."/>
            <person name="Berthelot C."/>
            <person name="Muffato M."/>
            <person name="Collins J.E."/>
            <person name="Humphray S."/>
            <person name="McLaren K."/>
            <person name="Matthews L."/>
            <person name="McLaren S."/>
            <person name="Sealy I."/>
            <person name="Caccamo M."/>
            <person name="Churcher C."/>
            <person name="Scott C."/>
            <person name="Barrett J.C."/>
            <person name="Koch R."/>
            <person name="Rauch G.J."/>
            <person name="White S."/>
            <person name="Chow W."/>
            <person name="Kilian B."/>
            <person name="Quintais L.T."/>
            <person name="Guerra-Assuncao J.A."/>
            <person name="Zhou Y."/>
            <person name="Gu Y."/>
            <person name="Yen J."/>
            <person name="Vogel J.H."/>
            <person name="Eyre T."/>
            <person name="Redmond S."/>
            <person name="Banerjee R."/>
            <person name="Chi J."/>
            <person name="Fu B."/>
            <person name="Langley E."/>
            <person name="Maguire S.F."/>
            <person name="Laird G.K."/>
            <person name="Lloyd D."/>
            <person name="Kenyon E."/>
            <person name="Donaldson S."/>
            <person name="Sehra H."/>
            <person name="Almeida-King J."/>
            <person name="Loveland J."/>
            <person name="Trevanion S."/>
            <person name="Jones M."/>
            <person name="Quail M."/>
            <person name="Willey D."/>
            <person name="Hunt A."/>
            <person name="Burton J."/>
            <person name="Sims S."/>
            <person name="McLay K."/>
            <person name="Plumb B."/>
            <person name="Davis J."/>
            <person name="Clee C."/>
            <person name="Oliver K."/>
            <person name="Clark R."/>
            <person name="Riddle C."/>
            <person name="Elliot D."/>
            <person name="Eliott D."/>
            <person name="Threadgold G."/>
            <person name="Harden G."/>
            <person name="Ware D."/>
            <person name="Begum S."/>
            <person name="Mortimore B."/>
            <person name="Mortimer B."/>
            <person name="Kerry G."/>
            <person name="Heath P."/>
            <person name="Phillimore B."/>
            <person name="Tracey A."/>
            <person name="Corby N."/>
            <person name="Dunn M."/>
            <person name="Johnson C."/>
            <person name="Wood J."/>
            <person name="Clark S."/>
            <person name="Pelan S."/>
            <person name="Griffiths G."/>
            <person name="Smith M."/>
            <person name="Glithero R."/>
            <person name="Howden P."/>
            <person name="Barker N."/>
            <person name="Lloyd C."/>
            <person name="Stevens C."/>
            <person name="Harley J."/>
            <person name="Holt K."/>
            <person name="Panagiotidis G."/>
            <person name="Lovell J."/>
            <person name="Beasley H."/>
            <person name="Henderson C."/>
            <person name="Gordon D."/>
            <person name="Auger K."/>
            <person name="Wright D."/>
            <person name="Collins J."/>
            <person name="Raisen C."/>
            <person name="Dyer L."/>
            <person name="Leung K."/>
            <person name="Robertson L."/>
            <person name="Ambridge K."/>
            <person name="Leongamornlert D."/>
            <person name="McGuire S."/>
            <person name="Gilderthorp R."/>
            <person name="Griffiths C."/>
            <person name="Manthravadi D."/>
            <person name="Nichol S."/>
            <person name="Barker G."/>
            <person name="Whitehead S."/>
            <person name="Kay M."/>
            <person name="Brown J."/>
            <person name="Murnane C."/>
            <person name="Gray E."/>
            <person name="Humphries M."/>
            <person name="Sycamore N."/>
            <person name="Barker D."/>
            <person name="Saunders D."/>
            <person name="Wallis J."/>
            <person name="Babbage A."/>
            <person name="Hammond S."/>
            <person name="Mashreghi-Mohammadi M."/>
            <person name="Barr L."/>
            <person name="Martin S."/>
            <person name="Wray P."/>
            <person name="Ellington A."/>
            <person name="Matthews N."/>
            <person name="Ellwood M."/>
            <person name="Woodmansey R."/>
            <person name="Clark G."/>
            <person name="Cooper J."/>
            <person name="Cooper J."/>
            <person name="Tromans A."/>
            <person name="Grafham D."/>
            <person name="Skuce C."/>
            <person name="Pandian R."/>
            <person name="Andrews R."/>
            <person name="Harrison E."/>
            <person name="Kimberley A."/>
            <person name="Garnett J."/>
            <person name="Fosker N."/>
            <person name="Hall R."/>
            <person name="Garner P."/>
            <person name="Kelly D."/>
            <person name="Bird C."/>
            <person name="Palmer S."/>
            <person name="Gehring I."/>
            <person name="Berger A."/>
            <person name="Dooley C.M."/>
            <person name="Ersan-Urun Z."/>
            <person name="Eser C."/>
            <person name="Geiger H."/>
            <person name="Geisler M."/>
            <person name="Karotki L."/>
            <person name="Kirn A."/>
            <person name="Konantz J."/>
            <person name="Konantz M."/>
            <person name="Oberlander M."/>
            <person name="Rudolph-Geiger S."/>
            <person name="Teucke M."/>
            <person name="Lanz C."/>
            <person name="Raddatz G."/>
            <person name="Osoegawa K."/>
            <person name="Zhu B."/>
            <person name="Rapp A."/>
            <person name="Widaa S."/>
            <person name="Langford C."/>
            <person name="Yang F."/>
            <person name="Schuster S.C."/>
            <person name="Carter N.P."/>
            <person name="Harrow J."/>
            <person name="Ning Z."/>
            <person name="Herrero J."/>
            <person name="Searle S.M."/>
            <person name="Enright A."/>
            <person name="Geisler R."/>
            <person name="Plasterk R.H."/>
            <person name="Lee C."/>
            <person name="Westerfield M."/>
            <person name="de Jong P.J."/>
            <person name="Zon L.I."/>
            <person name="Postlethwait J.H."/>
            <person name="Nusslein-Volhard C."/>
            <person name="Hubbard T.J."/>
            <person name="Roest Crollius H."/>
            <person name="Rogers J."/>
            <person name="Stemple D.L."/>
        </authorList>
    </citation>
    <scope>NUCLEOTIDE SEQUENCE [LARGE SCALE GENOMIC DNA]</scope>
    <source>
        <strain evidence="4">Tuebingen</strain>
    </source>
</reference>
<evidence type="ECO:0000259" key="3">
    <source>
        <dbReference type="PROSITE" id="PS50102"/>
    </source>
</evidence>
<dbReference type="Proteomes" id="UP000000437">
    <property type="component" value="Chromosome 3"/>
</dbReference>
<dbReference type="RefSeq" id="XP_005171710.2">
    <property type="nucleotide sequence ID" value="XM_005171653.3"/>
</dbReference>
<dbReference type="GO" id="GO:0005681">
    <property type="term" value="C:spliceosomal complex"/>
    <property type="evidence" value="ECO:0000318"/>
    <property type="project" value="GO_Central"/>
</dbReference>
<reference evidence="6" key="3">
    <citation type="submission" date="2025-04" db="UniProtKB">
        <authorList>
            <consortium name="RefSeq"/>
        </authorList>
    </citation>
    <scope>IDENTIFICATION</scope>
    <source>
        <strain evidence="6">Tuebingen</strain>
    </source>
</reference>
<evidence type="ECO:0000256" key="2">
    <source>
        <dbReference type="PROSITE-ProRule" id="PRU00176"/>
    </source>
</evidence>
<sequence>MESTRPLYICLSEDHQEFPKFGDWDHGIFVTNLNPHLTDSELRCHFEKFGTVTECVIRTDSSSGWPKGLGFVRYSSSGEAAAAHDAGPHCVGGFQILLRKVITPKKVYGSQLNALQGQSFRADVCVN</sequence>
<dbReference type="GO" id="GO:0048026">
    <property type="term" value="P:positive regulation of mRNA splicing, via spliceosome"/>
    <property type="evidence" value="ECO:0000318"/>
    <property type="project" value="GO_Central"/>
</dbReference>
<evidence type="ECO:0000313" key="5">
    <source>
        <dbReference type="Proteomes" id="UP000000437"/>
    </source>
</evidence>
<dbReference type="Pfam" id="PF00076">
    <property type="entry name" value="RRM_1"/>
    <property type="match status" value="1"/>
</dbReference>
<gene>
    <name evidence="4 6" type="primary">LOC101883902</name>
</gene>
<dbReference type="PROSITE" id="PS50102">
    <property type="entry name" value="RRM"/>
    <property type="match status" value="1"/>
</dbReference>
<dbReference type="EMBL" id="CU571328">
    <property type="status" value="NOT_ANNOTATED_CDS"/>
    <property type="molecule type" value="Genomic_DNA"/>
</dbReference>
<evidence type="ECO:0000313" key="6">
    <source>
        <dbReference type="RefSeq" id="XP_005171710.2"/>
    </source>
</evidence>
<dbReference type="InterPro" id="IPR012677">
    <property type="entry name" value="Nucleotide-bd_a/b_plait_sf"/>
</dbReference>
<dbReference type="SMART" id="SM00360">
    <property type="entry name" value="RRM"/>
    <property type="match status" value="1"/>
</dbReference>
<dbReference type="OrthoDB" id="10020430at2759"/>
<evidence type="ECO:0000256" key="1">
    <source>
        <dbReference type="ARBA" id="ARBA00022884"/>
    </source>
</evidence>
<dbReference type="SUPFAM" id="SSF54928">
    <property type="entry name" value="RNA-binding domain, RBD"/>
    <property type="match status" value="1"/>
</dbReference>
<proteinExistence type="predicted"/>
<dbReference type="Gene3D" id="3.30.70.330">
    <property type="match status" value="1"/>
</dbReference>
<accession>A0A0G2L7P5</accession>
<dbReference type="FunFam" id="3.30.70.330:FF:001819">
    <property type="match status" value="1"/>
</dbReference>
<dbReference type="GeneID" id="101883902"/>